<dbReference type="AlphaFoldDB" id="E3J6S9"/>
<gene>
    <name evidence="1" type="ordered locus">FraEuI1c_3999</name>
</gene>
<dbReference type="Proteomes" id="UP000002484">
    <property type="component" value="Chromosome"/>
</dbReference>
<dbReference type="InParanoid" id="E3J6S9"/>
<evidence type="ECO:0000313" key="2">
    <source>
        <dbReference type="Proteomes" id="UP000002484"/>
    </source>
</evidence>
<dbReference type="KEGG" id="fri:FraEuI1c_3999"/>
<accession>E3J6S9</accession>
<evidence type="ECO:0000313" key="1">
    <source>
        <dbReference type="EMBL" id="ADP82003.1"/>
    </source>
</evidence>
<organism evidence="1 2">
    <name type="scientific">Pseudofrankia inefficax (strain DSM 45817 / CECT 9037 / DDB 130130 / EuI1c)</name>
    <name type="common">Frankia inefficax</name>
    <dbReference type="NCBI Taxonomy" id="298654"/>
    <lineage>
        <taxon>Bacteria</taxon>
        <taxon>Bacillati</taxon>
        <taxon>Actinomycetota</taxon>
        <taxon>Actinomycetes</taxon>
        <taxon>Frankiales</taxon>
        <taxon>Frankiaceae</taxon>
        <taxon>Pseudofrankia</taxon>
    </lineage>
</organism>
<keyword evidence="2" id="KW-1185">Reference proteome</keyword>
<sequence>MLSVSGTQLLVHYSGGGTDSVAFQAGDPTSARLLGASDADSDGHAEVFVQVDQGAAQQVSTLFRYVGGHLRLVTLDGKQATLAYGGSTGYVASWSCRPSSSPNAALATATGPSTGPNVYKLTVTNYQFDGTRLVTLSTRTLAPAGLDTLPIDHDAVSGKAGCGPVLLGQ</sequence>
<proteinExistence type="predicted"/>
<dbReference type="EMBL" id="CP002299">
    <property type="protein sequence ID" value="ADP82003.1"/>
    <property type="molecule type" value="Genomic_DNA"/>
</dbReference>
<dbReference type="HOGENOM" id="CLU_134325_0_0_11"/>
<name>E3J6S9_PSEI1</name>
<protein>
    <submittedName>
        <fullName evidence="1">Uncharacterized protein</fullName>
    </submittedName>
</protein>
<reference evidence="1 2" key="1">
    <citation type="submission" date="2010-10" db="EMBL/GenBank/DDBJ databases">
        <title>Complete sequence of Frankia sp. EuI1c.</title>
        <authorList>
            <consortium name="US DOE Joint Genome Institute"/>
            <person name="Lucas S."/>
            <person name="Copeland A."/>
            <person name="Lapidus A."/>
            <person name="Cheng J.-F."/>
            <person name="Bruce D."/>
            <person name="Goodwin L."/>
            <person name="Pitluck S."/>
            <person name="Chertkov O."/>
            <person name="Detter J.C."/>
            <person name="Han C."/>
            <person name="Tapia R."/>
            <person name="Land M."/>
            <person name="Hauser L."/>
            <person name="Jeffries C."/>
            <person name="Kyrpides N."/>
            <person name="Ivanova N."/>
            <person name="Mikhailova N."/>
            <person name="Beauchemin N."/>
            <person name="Sen A."/>
            <person name="Sur S.A."/>
            <person name="Gtari M."/>
            <person name="Wall L."/>
            <person name="Tisa L."/>
            <person name="Woyke T."/>
        </authorList>
    </citation>
    <scope>NUCLEOTIDE SEQUENCE [LARGE SCALE GENOMIC DNA]</scope>
    <source>
        <strain evidence="2">DSM 45817 / CECT 9037 / EuI1c</strain>
    </source>
</reference>